<gene>
    <name evidence="4" type="ORF">ACFS27_17425</name>
</gene>
<dbReference type="Proteomes" id="UP001597479">
    <property type="component" value="Unassembled WGS sequence"/>
</dbReference>
<organism evidence="4 5">
    <name type="scientific">Promicromonospora vindobonensis</name>
    <dbReference type="NCBI Taxonomy" id="195748"/>
    <lineage>
        <taxon>Bacteria</taxon>
        <taxon>Bacillati</taxon>
        <taxon>Actinomycetota</taxon>
        <taxon>Actinomycetes</taxon>
        <taxon>Micrococcales</taxon>
        <taxon>Promicromonosporaceae</taxon>
        <taxon>Promicromonospora</taxon>
    </lineage>
</organism>
<dbReference type="PIRSF" id="PIRSF036625">
    <property type="entry name" value="GAF_ANTAR"/>
    <property type="match status" value="1"/>
</dbReference>
<accession>A0ABW5VWL6</accession>
<keyword evidence="5" id="KW-1185">Reference proteome</keyword>
<sequence length="232" mass="24771">MTPRTPADTLALTTSALLRDHDVTDLLYRIVRDCARFTGSAAAGLLVSAPDGALELLSATSHAAVELELYQAQEHEGPCVELLGSGEAVEAVGADTILDRWPTVGPAIVRAGFNAVHAYPVSWRDGVLGGINLFRHDERADDTDVAATARSFADMAALVLLQPERLEQHDVADRLERALAGRVVVEQAKGVLAHQLAVDMEAAYAALVDRAAQDGKPLSATARTVVEQAYRR</sequence>
<dbReference type="InterPro" id="IPR003018">
    <property type="entry name" value="GAF"/>
</dbReference>
<dbReference type="Gene3D" id="3.30.450.40">
    <property type="match status" value="1"/>
</dbReference>
<keyword evidence="2" id="KW-0804">Transcription</keyword>
<dbReference type="InterPro" id="IPR036388">
    <property type="entry name" value="WH-like_DNA-bd_sf"/>
</dbReference>
<dbReference type="Pfam" id="PF03861">
    <property type="entry name" value="ANTAR"/>
    <property type="match status" value="1"/>
</dbReference>
<dbReference type="SMART" id="SM01012">
    <property type="entry name" value="ANTAR"/>
    <property type="match status" value="1"/>
</dbReference>
<dbReference type="Pfam" id="PF01590">
    <property type="entry name" value="GAF"/>
    <property type="match status" value="1"/>
</dbReference>
<dbReference type="InterPro" id="IPR029016">
    <property type="entry name" value="GAF-like_dom_sf"/>
</dbReference>
<evidence type="ECO:0000259" key="3">
    <source>
        <dbReference type="PROSITE" id="PS50921"/>
    </source>
</evidence>
<dbReference type="PROSITE" id="PS50921">
    <property type="entry name" value="ANTAR"/>
    <property type="match status" value="1"/>
</dbReference>
<feature type="domain" description="ANTAR" evidence="3">
    <location>
        <begin position="165"/>
        <end position="226"/>
    </location>
</feature>
<dbReference type="InterPro" id="IPR012074">
    <property type="entry name" value="GAF_ANTAR"/>
</dbReference>
<dbReference type="EMBL" id="JBHUOG010000002">
    <property type="protein sequence ID" value="MFD2795344.1"/>
    <property type="molecule type" value="Genomic_DNA"/>
</dbReference>
<dbReference type="InterPro" id="IPR005561">
    <property type="entry name" value="ANTAR"/>
</dbReference>
<evidence type="ECO:0000256" key="1">
    <source>
        <dbReference type="ARBA" id="ARBA00023015"/>
    </source>
</evidence>
<proteinExistence type="predicted"/>
<evidence type="ECO:0000313" key="5">
    <source>
        <dbReference type="Proteomes" id="UP001597479"/>
    </source>
</evidence>
<reference evidence="5" key="1">
    <citation type="journal article" date="2019" name="Int. J. Syst. Evol. Microbiol.">
        <title>The Global Catalogue of Microorganisms (GCM) 10K type strain sequencing project: providing services to taxonomists for standard genome sequencing and annotation.</title>
        <authorList>
            <consortium name="The Broad Institute Genomics Platform"/>
            <consortium name="The Broad Institute Genome Sequencing Center for Infectious Disease"/>
            <person name="Wu L."/>
            <person name="Ma J."/>
        </authorList>
    </citation>
    <scope>NUCLEOTIDE SEQUENCE [LARGE SCALE GENOMIC DNA]</scope>
    <source>
        <strain evidence="5">CCM 7044</strain>
    </source>
</reference>
<name>A0ABW5VWL6_9MICO</name>
<dbReference type="RefSeq" id="WP_377185335.1">
    <property type="nucleotide sequence ID" value="NZ_JBHUOG010000002.1"/>
</dbReference>
<protein>
    <submittedName>
        <fullName evidence="4">GAF and ANTAR domain-containing protein</fullName>
    </submittedName>
</protein>
<dbReference type="Gene3D" id="1.10.10.10">
    <property type="entry name" value="Winged helix-like DNA-binding domain superfamily/Winged helix DNA-binding domain"/>
    <property type="match status" value="1"/>
</dbReference>
<keyword evidence="1" id="KW-0805">Transcription regulation</keyword>
<dbReference type="SUPFAM" id="SSF55781">
    <property type="entry name" value="GAF domain-like"/>
    <property type="match status" value="1"/>
</dbReference>
<comment type="caution">
    <text evidence="4">The sequence shown here is derived from an EMBL/GenBank/DDBJ whole genome shotgun (WGS) entry which is preliminary data.</text>
</comment>
<evidence type="ECO:0000313" key="4">
    <source>
        <dbReference type="EMBL" id="MFD2795344.1"/>
    </source>
</evidence>
<evidence type="ECO:0000256" key="2">
    <source>
        <dbReference type="ARBA" id="ARBA00023163"/>
    </source>
</evidence>